<comment type="caution">
    <text evidence="1">The sequence shown here is derived from an EMBL/GenBank/DDBJ whole genome shotgun (WGS) entry which is preliminary data.</text>
</comment>
<dbReference type="AlphaFoldDB" id="A0A0F8ZMU0"/>
<name>A0A0F8ZMU0_9ZZZZ</name>
<dbReference type="EMBL" id="LAZR01059467">
    <property type="protein sequence ID" value="KKK67724.1"/>
    <property type="molecule type" value="Genomic_DNA"/>
</dbReference>
<organism evidence="1">
    <name type="scientific">marine sediment metagenome</name>
    <dbReference type="NCBI Taxonomy" id="412755"/>
    <lineage>
        <taxon>unclassified sequences</taxon>
        <taxon>metagenomes</taxon>
        <taxon>ecological metagenomes</taxon>
    </lineage>
</organism>
<gene>
    <name evidence="1" type="ORF">LCGC14_2951220</name>
</gene>
<proteinExistence type="predicted"/>
<accession>A0A0F8ZMU0</accession>
<evidence type="ECO:0000313" key="1">
    <source>
        <dbReference type="EMBL" id="KKK67724.1"/>
    </source>
</evidence>
<sequence length="50" mass="6224">MAYIREKRRGRRSYYYLVENYREDGHTRQRVIKYLGTKRPRGRQKGFRGT</sequence>
<reference evidence="1" key="1">
    <citation type="journal article" date="2015" name="Nature">
        <title>Complex archaea that bridge the gap between prokaryotes and eukaryotes.</title>
        <authorList>
            <person name="Spang A."/>
            <person name="Saw J.H."/>
            <person name="Jorgensen S.L."/>
            <person name="Zaremba-Niedzwiedzka K."/>
            <person name="Martijn J."/>
            <person name="Lind A.E."/>
            <person name="van Eijk R."/>
            <person name="Schleper C."/>
            <person name="Guy L."/>
            <person name="Ettema T.J."/>
        </authorList>
    </citation>
    <scope>NUCLEOTIDE SEQUENCE</scope>
</reference>
<protein>
    <submittedName>
        <fullName evidence="1">Uncharacterized protein</fullName>
    </submittedName>
</protein>